<feature type="compositionally biased region" description="Pro residues" evidence="1">
    <location>
        <begin position="11"/>
        <end position="46"/>
    </location>
</feature>
<feature type="region of interest" description="Disordered" evidence="1">
    <location>
        <begin position="80"/>
        <end position="114"/>
    </location>
</feature>
<evidence type="ECO:0000256" key="1">
    <source>
        <dbReference type="SAM" id="MobiDB-lite"/>
    </source>
</evidence>
<dbReference type="GeneID" id="139178828"/>
<proteinExistence type="predicted"/>
<evidence type="ECO:0000313" key="3">
    <source>
        <dbReference type="RefSeq" id="XP_070633713.1"/>
    </source>
</evidence>
<name>A0ABM4RDU4_BOSIN</name>
<protein>
    <submittedName>
        <fullName evidence="3">Sterile alpha motif domain-containing protein 1-like</fullName>
    </submittedName>
</protein>
<accession>A0ABM4RDU4</accession>
<dbReference type="RefSeq" id="XP_070633713.1">
    <property type="nucleotide sequence ID" value="XM_070777612.1"/>
</dbReference>
<reference evidence="3" key="1">
    <citation type="submission" date="2025-08" db="UniProtKB">
        <authorList>
            <consortium name="RefSeq"/>
        </authorList>
    </citation>
    <scope>IDENTIFICATION</scope>
    <source>
        <tissue evidence="3">Blood</tissue>
    </source>
</reference>
<gene>
    <name evidence="3" type="primary">LOC139178828</name>
</gene>
<feature type="region of interest" description="Disordered" evidence="1">
    <location>
        <begin position="1"/>
        <end position="56"/>
    </location>
</feature>
<sequence>MCKRRATPLLSTPPRPVLPAPGRPPAPQPPPPPRPLRAPRAPPPPSSARSFPGPTSMRSYYSFKHCSKLQQGGQIETARAGVAGGRCKGPRAHPSPPAPAASRAPFSPHEQRSRGLALHLGAAVPRSPSLELVPCGASHRCEFPLRPGGVRRLTGTMWLGVLARDFLPRYLSPGCRDPIYWRKKYGNPLQYSCLDNLWMEKPESKQHSL</sequence>
<evidence type="ECO:0000313" key="2">
    <source>
        <dbReference type="Proteomes" id="UP001652663"/>
    </source>
</evidence>
<dbReference type="Proteomes" id="UP001652663">
    <property type="component" value="Chromosome 23"/>
</dbReference>
<organism evidence="2 3">
    <name type="scientific">Bos indicus</name>
    <name type="common">Zebu</name>
    <dbReference type="NCBI Taxonomy" id="9915"/>
    <lineage>
        <taxon>Eukaryota</taxon>
        <taxon>Metazoa</taxon>
        <taxon>Chordata</taxon>
        <taxon>Craniata</taxon>
        <taxon>Vertebrata</taxon>
        <taxon>Euteleostomi</taxon>
        <taxon>Mammalia</taxon>
        <taxon>Eutheria</taxon>
        <taxon>Laurasiatheria</taxon>
        <taxon>Artiodactyla</taxon>
        <taxon>Ruminantia</taxon>
        <taxon>Pecora</taxon>
        <taxon>Bovidae</taxon>
        <taxon>Bovinae</taxon>
        <taxon>Bos</taxon>
    </lineage>
</organism>
<keyword evidence="2" id="KW-1185">Reference proteome</keyword>